<dbReference type="GO" id="GO:0005524">
    <property type="term" value="F:ATP binding"/>
    <property type="evidence" value="ECO:0007669"/>
    <property type="project" value="UniProtKB-UniRule"/>
</dbReference>
<dbReference type="GO" id="GO:0003777">
    <property type="term" value="F:microtubule motor activity"/>
    <property type="evidence" value="ECO:0007669"/>
    <property type="project" value="InterPro"/>
</dbReference>
<evidence type="ECO:0000256" key="2">
    <source>
        <dbReference type="ARBA" id="ARBA00022490"/>
    </source>
</evidence>
<sequence length="503" mass="55770">MFDKNTLRAMHKAMFMRAICQRREQQQQQQQQQLTPFAELLADEPPAANNNNQNSAILRAYVRKRPISEKEEQIRGDYDALTVVPGRPCATDVILHNCAFQADLITPFILHSTFRFDSCFGEEVTNQEVYETSAKPLVQTALSGGMSTMFMFGQTGSGKTHTMTAMEQLAAQDLFAGAPDGSSAAGGTTEEPWVTVQFIELRGNRCFDLLPSAALPGRAASSAAPPPPPRKGAPKPQAPPELRLRELRDGSYVADAALSLAPGTPEELCTLLRRAHACRATSSTDANDTSSRSHAVCTLRLGRSRGQLLLVDCAGTERRKDSMYHSKERQQEGAEINASLHALKECFRYLTTQHNVPSHVFRGSALTKILAESFFPRGKEVRMAVVCTASPCASDTEHTLSTLRTGMSLCTKGLESEEKQLLLDAMEKKQRVLHPKTWTPEMVRTWFDDVSGGDFRDIVLPSNFTGQMLVRVTETRCVQLCRDEQRRGRTLFHLLHAEMQRAG</sequence>
<name>A0A813J2E2_POLGL</name>
<dbReference type="SUPFAM" id="SSF52540">
    <property type="entry name" value="P-loop containing nucleoside triphosphate hydrolases"/>
    <property type="match status" value="1"/>
</dbReference>
<comment type="similarity">
    <text evidence="6">Belongs to the TRAFAC class myosin-kinesin ATPase superfamily. Kinesin family.</text>
</comment>
<dbReference type="Gene3D" id="3.40.850.10">
    <property type="entry name" value="Kinesin motor domain"/>
    <property type="match status" value="1"/>
</dbReference>
<evidence type="ECO:0000256" key="7">
    <source>
        <dbReference type="SAM" id="MobiDB-lite"/>
    </source>
</evidence>
<evidence type="ECO:0000256" key="6">
    <source>
        <dbReference type="PROSITE-ProRule" id="PRU00283"/>
    </source>
</evidence>
<feature type="region of interest" description="Disordered" evidence="7">
    <location>
        <begin position="217"/>
        <end position="239"/>
    </location>
</feature>
<feature type="binding site" evidence="6">
    <location>
        <begin position="153"/>
        <end position="160"/>
    </location>
    <ligand>
        <name>ATP</name>
        <dbReference type="ChEBI" id="CHEBI:30616"/>
    </ligand>
</feature>
<dbReference type="AlphaFoldDB" id="A0A813J2E2"/>
<evidence type="ECO:0000259" key="8">
    <source>
        <dbReference type="PROSITE" id="PS50067"/>
    </source>
</evidence>
<dbReference type="Pfam" id="PF00225">
    <property type="entry name" value="Kinesin"/>
    <property type="match status" value="1"/>
</dbReference>
<feature type="compositionally biased region" description="Pro residues" evidence="7">
    <location>
        <begin position="224"/>
        <end position="239"/>
    </location>
</feature>
<dbReference type="SMART" id="SM00129">
    <property type="entry name" value="KISc"/>
    <property type="match status" value="1"/>
</dbReference>
<protein>
    <recommendedName>
        <fullName evidence="8">Kinesin motor domain-containing protein</fullName>
    </recommendedName>
</protein>
<dbReference type="Proteomes" id="UP000626109">
    <property type="component" value="Unassembled WGS sequence"/>
</dbReference>
<dbReference type="InterPro" id="IPR001752">
    <property type="entry name" value="Kinesin_motor_dom"/>
</dbReference>
<dbReference type="PANTHER" id="PTHR47971">
    <property type="entry name" value="KINESIN-RELATED PROTEIN 6"/>
    <property type="match status" value="1"/>
</dbReference>
<reference evidence="9" key="1">
    <citation type="submission" date="2021-02" db="EMBL/GenBank/DDBJ databases">
        <authorList>
            <person name="Dougan E. K."/>
            <person name="Rhodes N."/>
            <person name="Thang M."/>
            <person name="Chan C."/>
        </authorList>
    </citation>
    <scope>NUCLEOTIDE SEQUENCE</scope>
</reference>
<proteinExistence type="inferred from homology"/>
<evidence type="ECO:0000313" key="9">
    <source>
        <dbReference type="EMBL" id="CAE8661768.1"/>
    </source>
</evidence>
<dbReference type="GO" id="GO:0007018">
    <property type="term" value="P:microtubule-based movement"/>
    <property type="evidence" value="ECO:0007669"/>
    <property type="project" value="InterPro"/>
</dbReference>
<dbReference type="GO" id="GO:0008017">
    <property type="term" value="F:microtubule binding"/>
    <property type="evidence" value="ECO:0007669"/>
    <property type="project" value="InterPro"/>
</dbReference>
<dbReference type="PRINTS" id="PR00380">
    <property type="entry name" value="KINESINHEAVY"/>
</dbReference>
<keyword evidence="6" id="KW-0547">Nucleotide-binding</keyword>
<gene>
    <name evidence="9" type="ORF">PGLA2088_LOCUS14642</name>
</gene>
<keyword evidence="2" id="KW-0963">Cytoplasm</keyword>
<dbReference type="InterPro" id="IPR027417">
    <property type="entry name" value="P-loop_NTPase"/>
</dbReference>
<evidence type="ECO:0000256" key="5">
    <source>
        <dbReference type="ARBA" id="ARBA00023212"/>
    </source>
</evidence>
<comment type="subcellular location">
    <subcellularLocation>
        <location evidence="1">Cytoplasm</location>
        <location evidence="1">Cytoskeleton</location>
    </subcellularLocation>
</comment>
<evidence type="ECO:0000256" key="1">
    <source>
        <dbReference type="ARBA" id="ARBA00004245"/>
    </source>
</evidence>
<evidence type="ECO:0000256" key="3">
    <source>
        <dbReference type="ARBA" id="ARBA00022701"/>
    </source>
</evidence>
<dbReference type="PROSITE" id="PS50067">
    <property type="entry name" value="KINESIN_MOTOR_2"/>
    <property type="match status" value="1"/>
</dbReference>
<comment type="caution">
    <text evidence="9">The sequence shown here is derived from an EMBL/GenBank/DDBJ whole genome shotgun (WGS) entry which is preliminary data.</text>
</comment>
<evidence type="ECO:0000313" key="10">
    <source>
        <dbReference type="Proteomes" id="UP000626109"/>
    </source>
</evidence>
<keyword evidence="4 6" id="KW-0505">Motor protein</keyword>
<dbReference type="GO" id="GO:0005874">
    <property type="term" value="C:microtubule"/>
    <property type="evidence" value="ECO:0007669"/>
    <property type="project" value="UniProtKB-KW"/>
</dbReference>
<dbReference type="InterPro" id="IPR027640">
    <property type="entry name" value="Kinesin-like_fam"/>
</dbReference>
<organism evidence="9 10">
    <name type="scientific">Polarella glacialis</name>
    <name type="common">Dinoflagellate</name>
    <dbReference type="NCBI Taxonomy" id="89957"/>
    <lineage>
        <taxon>Eukaryota</taxon>
        <taxon>Sar</taxon>
        <taxon>Alveolata</taxon>
        <taxon>Dinophyceae</taxon>
        <taxon>Suessiales</taxon>
        <taxon>Suessiaceae</taxon>
        <taxon>Polarella</taxon>
    </lineage>
</organism>
<dbReference type="GO" id="GO:0007019">
    <property type="term" value="P:microtubule depolymerization"/>
    <property type="evidence" value="ECO:0007669"/>
    <property type="project" value="TreeGrafter"/>
</dbReference>
<keyword evidence="6" id="KW-0067">ATP-binding</keyword>
<evidence type="ECO:0000256" key="4">
    <source>
        <dbReference type="ARBA" id="ARBA00023175"/>
    </source>
</evidence>
<dbReference type="InterPro" id="IPR036961">
    <property type="entry name" value="Kinesin_motor_dom_sf"/>
</dbReference>
<feature type="domain" description="Kinesin motor" evidence="8">
    <location>
        <begin position="57"/>
        <end position="412"/>
    </location>
</feature>
<keyword evidence="3" id="KW-0493">Microtubule</keyword>
<keyword evidence="5" id="KW-0206">Cytoskeleton</keyword>
<accession>A0A813J2E2</accession>
<dbReference type="EMBL" id="CAJNNW010017855">
    <property type="protein sequence ID" value="CAE8661768.1"/>
    <property type="molecule type" value="Genomic_DNA"/>
</dbReference>
<dbReference type="PANTHER" id="PTHR47971:SF8">
    <property type="entry name" value="KINESIN-LIKE PROTEIN"/>
    <property type="match status" value="1"/>
</dbReference>